<organism evidence="4 5">
    <name type="scientific">Candidatus Muproteobacteria bacterium RIFCSPLOWO2_01_FULL_60_18</name>
    <dbReference type="NCBI Taxonomy" id="1817768"/>
    <lineage>
        <taxon>Bacteria</taxon>
        <taxon>Pseudomonadati</taxon>
        <taxon>Pseudomonadota</taxon>
        <taxon>Candidatus Muproteobacteria</taxon>
    </lineage>
</organism>
<dbReference type="InterPro" id="IPR036249">
    <property type="entry name" value="Thioredoxin-like_sf"/>
</dbReference>
<dbReference type="InterPro" id="IPR025392">
    <property type="entry name" value="DUF4124"/>
</dbReference>
<dbReference type="InterPro" id="IPR002109">
    <property type="entry name" value="Glutaredoxin"/>
</dbReference>
<dbReference type="AlphaFoldDB" id="A0A1F6TWP5"/>
<accession>A0A1F6TWP5</accession>
<proteinExistence type="predicted"/>
<protein>
    <submittedName>
        <fullName evidence="4">Uncharacterized protein</fullName>
    </submittedName>
</protein>
<dbReference type="Gene3D" id="3.40.30.10">
    <property type="entry name" value="Glutaredoxin"/>
    <property type="match status" value="1"/>
</dbReference>
<feature type="compositionally biased region" description="Basic and acidic residues" evidence="1">
    <location>
        <begin position="147"/>
        <end position="161"/>
    </location>
</feature>
<dbReference type="Pfam" id="PF13511">
    <property type="entry name" value="DUF4124"/>
    <property type="match status" value="1"/>
</dbReference>
<evidence type="ECO:0000256" key="1">
    <source>
        <dbReference type="SAM" id="MobiDB-lite"/>
    </source>
</evidence>
<evidence type="ECO:0000259" key="2">
    <source>
        <dbReference type="Pfam" id="PF00462"/>
    </source>
</evidence>
<feature type="region of interest" description="Disordered" evidence="1">
    <location>
        <begin position="27"/>
        <end position="50"/>
    </location>
</feature>
<dbReference type="PROSITE" id="PS51354">
    <property type="entry name" value="GLUTAREDOXIN_2"/>
    <property type="match status" value="1"/>
</dbReference>
<name>A0A1F6TWP5_9PROT</name>
<feature type="domain" description="DUF4124" evidence="3">
    <location>
        <begin position="4"/>
        <end position="54"/>
    </location>
</feature>
<dbReference type="Proteomes" id="UP000179037">
    <property type="component" value="Unassembled WGS sequence"/>
</dbReference>
<feature type="region of interest" description="Disordered" evidence="1">
    <location>
        <begin position="144"/>
        <end position="177"/>
    </location>
</feature>
<dbReference type="Pfam" id="PF00462">
    <property type="entry name" value="Glutaredoxin"/>
    <property type="match status" value="1"/>
</dbReference>
<evidence type="ECO:0000313" key="4">
    <source>
        <dbReference type="EMBL" id="OGI49550.1"/>
    </source>
</evidence>
<evidence type="ECO:0000259" key="3">
    <source>
        <dbReference type="Pfam" id="PF13511"/>
    </source>
</evidence>
<reference evidence="4 5" key="1">
    <citation type="journal article" date="2016" name="Nat. Commun.">
        <title>Thousands of microbial genomes shed light on interconnected biogeochemical processes in an aquifer system.</title>
        <authorList>
            <person name="Anantharaman K."/>
            <person name="Brown C.T."/>
            <person name="Hug L.A."/>
            <person name="Sharon I."/>
            <person name="Castelle C.J."/>
            <person name="Probst A.J."/>
            <person name="Thomas B.C."/>
            <person name="Singh A."/>
            <person name="Wilkins M.J."/>
            <person name="Karaoz U."/>
            <person name="Brodie E.L."/>
            <person name="Williams K.H."/>
            <person name="Hubbard S.S."/>
            <person name="Banfield J.F."/>
        </authorList>
    </citation>
    <scope>NUCLEOTIDE SEQUENCE [LARGE SCALE GENOMIC DNA]</scope>
</reference>
<evidence type="ECO:0000313" key="5">
    <source>
        <dbReference type="Proteomes" id="UP000179037"/>
    </source>
</evidence>
<feature type="compositionally biased region" description="Basic and acidic residues" evidence="1">
    <location>
        <begin position="40"/>
        <end position="50"/>
    </location>
</feature>
<dbReference type="STRING" id="1817768.A3A87_04860"/>
<feature type="domain" description="Glutaredoxin" evidence="2">
    <location>
        <begin position="67"/>
        <end position="125"/>
    </location>
</feature>
<sequence length="177" mass="19480">MVLAVAGLSAAQAGTLYKWVDSQGRVSYHDQPPPEGSGYRVEEKNLGSDKKPAVDDALEKIVEKYPVILYSVPVCGSCDLARVYLQKRKVPFTEQNLENNGELQQKLKNKIGSLSAPIIMIGEKVMKGYVESILEGELDSAGYPKIEASESAKEEGKDKENISTTGDPGYRPARRRY</sequence>
<dbReference type="EMBL" id="MFTC01000095">
    <property type="protein sequence ID" value="OGI49550.1"/>
    <property type="molecule type" value="Genomic_DNA"/>
</dbReference>
<gene>
    <name evidence="4" type="ORF">A3A87_04860</name>
</gene>
<dbReference type="CDD" id="cd02976">
    <property type="entry name" value="NrdH"/>
    <property type="match status" value="1"/>
</dbReference>
<dbReference type="SUPFAM" id="SSF52833">
    <property type="entry name" value="Thioredoxin-like"/>
    <property type="match status" value="1"/>
</dbReference>
<comment type="caution">
    <text evidence="4">The sequence shown here is derived from an EMBL/GenBank/DDBJ whole genome shotgun (WGS) entry which is preliminary data.</text>
</comment>